<dbReference type="InterPro" id="IPR021552">
    <property type="entry name" value="ArsP_2"/>
</dbReference>
<proteinExistence type="predicted"/>
<evidence type="ECO:0000313" key="3">
    <source>
        <dbReference type="Proteomes" id="UP001168167"/>
    </source>
</evidence>
<feature type="transmembrane region" description="Helical" evidence="1">
    <location>
        <begin position="129"/>
        <end position="159"/>
    </location>
</feature>
<feature type="transmembrane region" description="Helical" evidence="1">
    <location>
        <begin position="17"/>
        <end position="36"/>
    </location>
</feature>
<dbReference type="Proteomes" id="UP001168167">
    <property type="component" value="Unassembled WGS sequence"/>
</dbReference>
<accession>A0ABT7QLM0</accession>
<protein>
    <submittedName>
        <fullName evidence="2">Manganese transporter</fullName>
    </submittedName>
</protein>
<keyword evidence="3" id="KW-1185">Reference proteome</keyword>
<sequence>MNTVVIKRGLHNIVDNLALGKIVALVASVLLILYPATRDIAFTALSESYYQVSIFVAATLIGLIMFERAQKREMREILRRHARWQVPIAAIFGAIPGCGGAIFVVTQYIRGAMSFGGVVATLTATMGDAAFLLLAKTPLVAIKIFAICFVMGLVFGFIVDRIHGRDFLRPDTKNVDVDSDIEENPLLSPFYLLWMVLFVPGAIIGISYAFQVDVAKVSQIGGVDWVSPFGAAAALFAIVMWTLNPLSDIRLCISERRTMTRRVTDTTNFITFWVLCGFFGYGVLESYFHLNLAGLLQSWVWLTPLVAVIIGFIPGCGPQVVVATLFVNGVIPLSAQLANAISNDGDALFPAVAIAPKASVIATLYTAIPALIAGYGWMFLFER</sequence>
<evidence type="ECO:0000313" key="2">
    <source>
        <dbReference type="EMBL" id="MDM5147599.1"/>
    </source>
</evidence>
<feature type="transmembrane region" description="Helical" evidence="1">
    <location>
        <begin position="267"/>
        <end position="284"/>
    </location>
</feature>
<organism evidence="2 3">
    <name type="scientific">Candidatus Doriopsillibacter californiensis</name>
    <dbReference type="NCBI Taxonomy" id="2970740"/>
    <lineage>
        <taxon>Bacteria</taxon>
        <taxon>Pseudomonadati</taxon>
        <taxon>Pseudomonadota</taxon>
        <taxon>Gammaproteobacteria</taxon>
        <taxon>Candidatus Tethybacterales</taxon>
        <taxon>Candidatus Persebacteraceae</taxon>
        <taxon>Candidatus Doriopsillibacter</taxon>
    </lineage>
</organism>
<feature type="transmembrane region" description="Helical" evidence="1">
    <location>
        <begin position="86"/>
        <end position="109"/>
    </location>
</feature>
<reference evidence="2" key="1">
    <citation type="submission" date="2022-08" db="EMBL/GenBank/DDBJ databases">
        <authorList>
            <person name="Dzunkova M."/>
            <person name="La Clair J."/>
            <person name="Tyml T."/>
            <person name="Doud D."/>
            <person name="Schulz F."/>
            <person name="Piquer S."/>
            <person name="Porcel Sanchis D."/>
            <person name="Osborn A."/>
            <person name="Robinson D."/>
            <person name="Louie K.B."/>
            <person name="Bowen B.P."/>
            <person name="Bowers R."/>
            <person name="Lee J."/>
            <person name="Arnau Llombart V."/>
            <person name="Diaz Villanueva W."/>
            <person name="Gosliner T."/>
            <person name="Northen T."/>
            <person name="Cheng J.-F."/>
            <person name="Burkart M.D."/>
            <person name="Woyke T."/>
        </authorList>
    </citation>
    <scope>NUCLEOTIDE SEQUENCE</scope>
    <source>
        <strain evidence="2">Df01</strain>
    </source>
</reference>
<evidence type="ECO:0000256" key="1">
    <source>
        <dbReference type="SAM" id="Phobius"/>
    </source>
</evidence>
<reference evidence="2" key="2">
    <citation type="journal article" date="2023" name="Microbiome">
        <title>Synthase-selected sorting approach identifies a beta-lactone synthase in a nudibranch symbiotic bacterium.</title>
        <authorList>
            <person name="Dzunkova M."/>
            <person name="La Clair J.J."/>
            <person name="Tyml T."/>
            <person name="Doud D."/>
            <person name="Schulz F."/>
            <person name="Piquer-Esteban S."/>
            <person name="Porcel Sanchis D."/>
            <person name="Osborn A."/>
            <person name="Robinson D."/>
            <person name="Louie K.B."/>
            <person name="Bowen B.P."/>
            <person name="Bowers R.M."/>
            <person name="Lee J."/>
            <person name="Arnau V."/>
            <person name="Diaz-Villanueva W."/>
            <person name="Stepanauskas R."/>
            <person name="Gosliner T."/>
            <person name="Date S.V."/>
            <person name="Northen T.R."/>
            <person name="Cheng J.F."/>
            <person name="Burkart M.D."/>
            <person name="Woyke T."/>
        </authorList>
    </citation>
    <scope>NUCLEOTIDE SEQUENCE</scope>
    <source>
        <strain evidence="2">Df01</strain>
    </source>
</reference>
<gene>
    <name evidence="2" type="ORF">NQX30_04340</name>
</gene>
<keyword evidence="1" id="KW-0812">Transmembrane</keyword>
<name>A0ABT7QLM0_9GAMM</name>
<feature type="transmembrane region" description="Helical" evidence="1">
    <location>
        <begin position="190"/>
        <end position="210"/>
    </location>
</feature>
<dbReference type="NCBIfam" id="NF037962">
    <property type="entry name" value="arsenic_eff"/>
    <property type="match status" value="1"/>
</dbReference>
<dbReference type="Pfam" id="PF11449">
    <property type="entry name" value="ArsP_2"/>
    <property type="match status" value="1"/>
</dbReference>
<feature type="transmembrane region" description="Helical" evidence="1">
    <location>
        <begin position="48"/>
        <end position="66"/>
    </location>
</feature>
<keyword evidence="1" id="KW-0472">Membrane</keyword>
<feature type="transmembrane region" description="Helical" evidence="1">
    <location>
        <begin position="358"/>
        <end position="381"/>
    </location>
</feature>
<feature type="transmembrane region" description="Helical" evidence="1">
    <location>
        <begin position="225"/>
        <end position="246"/>
    </location>
</feature>
<keyword evidence="1" id="KW-1133">Transmembrane helix</keyword>
<dbReference type="EMBL" id="JANQAO010000002">
    <property type="protein sequence ID" value="MDM5147599.1"/>
    <property type="molecule type" value="Genomic_DNA"/>
</dbReference>
<comment type="caution">
    <text evidence="2">The sequence shown here is derived from an EMBL/GenBank/DDBJ whole genome shotgun (WGS) entry which is preliminary data.</text>
</comment>